<dbReference type="PRINTS" id="PR00368">
    <property type="entry name" value="FADPNR"/>
</dbReference>
<accession>A0A2T8F6Z7</accession>
<dbReference type="GO" id="GO:0005737">
    <property type="term" value="C:cytoplasm"/>
    <property type="evidence" value="ECO:0007669"/>
    <property type="project" value="TreeGrafter"/>
</dbReference>
<protein>
    <submittedName>
        <fullName evidence="7">FAD-dependent oxidoreductase</fullName>
    </submittedName>
</protein>
<evidence type="ECO:0000313" key="7">
    <source>
        <dbReference type="EMBL" id="PVG81469.1"/>
    </source>
</evidence>
<comment type="caution">
    <text evidence="7">The sequence shown here is derived from an EMBL/GenBank/DDBJ whole genome shotgun (WGS) entry which is preliminary data.</text>
</comment>
<dbReference type="InterPro" id="IPR050446">
    <property type="entry name" value="FAD-oxidoreductase/Apoptosis"/>
</dbReference>
<feature type="domain" description="FAD/NAD(P)-binding" evidence="5">
    <location>
        <begin position="6"/>
        <end position="302"/>
    </location>
</feature>
<evidence type="ECO:0000259" key="6">
    <source>
        <dbReference type="Pfam" id="PF14759"/>
    </source>
</evidence>
<dbReference type="Pfam" id="PF07992">
    <property type="entry name" value="Pyr_redox_2"/>
    <property type="match status" value="1"/>
</dbReference>
<dbReference type="InterPro" id="IPR036188">
    <property type="entry name" value="FAD/NAD-bd_sf"/>
</dbReference>
<dbReference type="Gene3D" id="3.30.390.30">
    <property type="match status" value="1"/>
</dbReference>
<dbReference type="Proteomes" id="UP000246018">
    <property type="component" value="Unassembled WGS sequence"/>
</dbReference>
<dbReference type="InterPro" id="IPR016156">
    <property type="entry name" value="FAD/NAD-linked_Rdtase_dimer_sf"/>
</dbReference>
<keyword evidence="8" id="KW-1185">Reference proteome</keyword>
<dbReference type="PRINTS" id="PR00411">
    <property type="entry name" value="PNDRDTASEI"/>
</dbReference>
<dbReference type="OrthoDB" id="3568330at2"/>
<evidence type="ECO:0000259" key="5">
    <source>
        <dbReference type="Pfam" id="PF07992"/>
    </source>
</evidence>
<dbReference type="SUPFAM" id="SSF55424">
    <property type="entry name" value="FAD/NAD-linked reductases, dimerisation (C-terminal) domain"/>
    <property type="match status" value="1"/>
</dbReference>
<name>A0A2T8F6Z7_9ACTN</name>
<feature type="domain" description="Reductase C-terminal" evidence="6">
    <location>
        <begin position="321"/>
        <end position="404"/>
    </location>
</feature>
<evidence type="ECO:0000256" key="3">
    <source>
        <dbReference type="ARBA" id="ARBA00022827"/>
    </source>
</evidence>
<keyword evidence="4" id="KW-0560">Oxidoreductase</keyword>
<dbReference type="EMBL" id="QDGZ01000008">
    <property type="protein sequence ID" value="PVG81469.1"/>
    <property type="molecule type" value="Genomic_DNA"/>
</dbReference>
<dbReference type="PANTHER" id="PTHR43557">
    <property type="entry name" value="APOPTOSIS-INDUCING FACTOR 1"/>
    <property type="match status" value="1"/>
</dbReference>
<dbReference type="RefSeq" id="WP_116573751.1">
    <property type="nucleotide sequence ID" value="NZ_QDGZ01000008.1"/>
</dbReference>
<evidence type="ECO:0000313" key="8">
    <source>
        <dbReference type="Proteomes" id="UP000246018"/>
    </source>
</evidence>
<evidence type="ECO:0000256" key="2">
    <source>
        <dbReference type="ARBA" id="ARBA00022630"/>
    </source>
</evidence>
<dbReference type="GO" id="GO:0016651">
    <property type="term" value="F:oxidoreductase activity, acting on NAD(P)H"/>
    <property type="evidence" value="ECO:0007669"/>
    <property type="project" value="TreeGrafter"/>
</dbReference>
<sequence length="407" mass="43134">MGDETLVIVGGGLAAARAIEAIRDGGHTGPVVLVSDEPHLPYDRPPLSKAILGGGEPEEAAFLHPPDWYAERHVDVRLGTRATHLDASGHTVTLADDTQITWDRLLLATGSSARRLEVPGAELANVLYLRTLDQATTLRARLKAGGSVVIVGAGWIGLEVSAAAGGHGCEVTVIEPQHTPLQAVVGEQVGRYFTDLHEAHGVSFRFGGGVRAITRDRAVTGVLTTAGEWIPADTVVVGVGATPNTALAEQAGLDVDNGVLCDAALRTSAPDIFAAGDVANWFNPILAQRMRVEHWANAHDGGFAAGRSMLGEQVSQDAVPYFFSDQYDVGLEYAGHVPHDTSAEVILRGDPATNAFLAFWVADGRVLAGMHVNTWDSMDDIQSLIRSRSPVDPHHLQDPAHPLMTPA</sequence>
<evidence type="ECO:0000256" key="4">
    <source>
        <dbReference type="ARBA" id="ARBA00023002"/>
    </source>
</evidence>
<dbReference type="Gene3D" id="3.50.50.60">
    <property type="entry name" value="FAD/NAD(P)-binding domain"/>
    <property type="match status" value="2"/>
</dbReference>
<organism evidence="7 8">
    <name type="scientific">Nocardioides gansuensis</name>
    <dbReference type="NCBI Taxonomy" id="2138300"/>
    <lineage>
        <taxon>Bacteria</taxon>
        <taxon>Bacillati</taxon>
        <taxon>Actinomycetota</taxon>
        <taxon>Actinomycetes</taxon>
        <taxon>Propionibacteriales</taxon>
        <taxon>Nocardioidaceae</taxon>
        <taxon>Nocardioides</taxon>
    </lineage>
</organism>
<dbReference type="AlphaFoldDB" id="A0A2T8F6Z7"/>
<keyword evidence="3" id="KW-0274">FAD</keyword>
<dbReference type="PANTHER" id="PTHR43557:SF2">
    <property type="entry name" value="RIESKE DOMAIN-CONTAINING PROTEIN-RELATED"/>
    <property type="match status" value="1"/>
</dbReference>
<dbReference type="Pfam" id="PF14759">
    <property type="entry name" value="Reductase_C"/>
    <property type="match status" value="1"/>
</dbReference>
<dbReference type="InterPro" id="IPR028202">
    <property type="entry name" value="Reductase_C"/>
</dbReference>
<dbReference type="SUPFAM" id="SSF51905">
    <property type="entry name" value="FAD/NAD(P)-binding domain"/>
    <property type="match status" value="2"/>
</dbReference>
<reference evidence="7 8" key="1">
    <citation type="submission" date="2018-04" db="EMBL/GenBank/DDBJ databases">
        <title>Genome of Nocardioides gansuensis WSJ-1.</title>
        <authorList>
            <person name="Wu S."/>
            <person name="Wang G."/>
        </authorList>
    </citation>
    <scope>NUCLEOTIDE SEQUENCE [LARGE SCALE GENOMIC DNA]</scope>
    <source>
        <strain evidence="7 8">WSJ-1</strain>
    </source>
</reference>
<comment type="cofactor">
    <cofactor evidence="1">
        <name>FAD</name>
        <dbReference type="ChEBI" id="CHEBI:57692"/>
    </cofactor>
</comment>
<gene>
    <name evidence="7" type="ORF">DDE18_18515</name>
</gene>
<dbReference type="InterPro" id="IPR023753">
    <property type="entry name" value="FAD/NAD-binding_dom"/>
</dbReference>
<evidence type="ECO:0000256" key="1">
    <source>
        <dbReference type="ARBA" id="ARBA00001974"/>
    </source>
</evidence>
<proteinExistence type="predicted"/>
<keyword evidence="2" id="KW-0285">Flavoprotein</keyword>